<evidence type="ECO:0000313" key="1">
    <source>
        <dbReference type="EMBL" id="UTT61960.1"/>
    </source>
</evidence>
<dbReference type="Proteomes" id="UP001060039">
    <property type="component" value="Chromosome"/>
</dbReference>
<protein>
    <submittedName>
        <fullName evidence="1">Uncharacterized protein</fullName>
    </submittedName>
</protein>
<keyword evidence="2" id="KW-1185">Reference proteome</keyword>
<gene>
    <name evidence="1" type="ORF">NNL39_09800</name>
</gene>
<evidence type="ECO:0000313" key="2">
    <source>
        <dbReference type="Proteomes" id="UP001060039"/>
    </source>
</evidence>
<organism evidence="1 2">
    <name type="scientific">Microcella humidisoli</name>
    <dbReference type="NCBI Taxonomy" id="2963406"/>
    <lineage>
        <taxon>Bacteria</taxon>
        <taxon>Bacillati</taxon>
        <taxon>Actinomycetota</taxon>
        <taxon>Actinomycetes</taxon>
        <taxon>Micrococcales</taxon>
        <taxon>Microbacteriaceae</taxon>
        <taxon>Microcella</taxon>
    </lineage>
</organism>
<sequence>MTTISLTVCDATPRESTLRRIALSAGVALVRWAHRRPLPPTHEQRALRLAAQQAVAQQRDGAARYGFVR</sequence>
<dbReference type="EMBL" id="CP101497">
    <property type="protein sequence ID" value="UTT61960.1"/>
    <property type="molecule type" value="Genomic_DNA"/>
</dbReference>
<name>A0ABY5FUH8_9MICO</name>
<dbReference type="RefSeq" id="WP_255159101.1">
    <property type="nucleotide sequence ID" value="NZ_CP101497.1"/>
</dbReference>
<proteinExistence type="predicted"/>
<accession>A0ABY5FUH8</accession>
<reference evidence="1" key="1">
    <citation type="submission" date="2022-07" db="EMBL/GenBank/DDBJ databases">
        <title>Taxonomic analysis of Microcella humidisoli nov. sp., isolated from riverside soil.</title>
        <authorList>
            <person name="Molina K.M."/>
            <person name="Kim S.B."/>
        </authorList>
    </citation>
    <scope>NUCLEOTIDE SEQUENCE</scope>
    <source>
        <strain evidence="1">MMS21-STM10</strain>
    </source>
</reference>